<name>A0A9Q1H1W3_HOLLE</name>
<comment type="caution">
    <text evidence="2">The sequence shown here is derived from an EMBL/GenBank/DDBJ whole genome shotgun (WGS) entry which is preliminary data.</text>
</comment>
<keyword evidence="3" id="KW-1185">Reference proteome</keyword>
<dbReference type="EMBL" id="JAIZAY010000012">
    <property type="protein sequence ID" value="KAJ8032082.1"/>
    <property type="molecule type" value="Genomic_DNA"/>
</dbReference>
<keyword evidence="1" id="KW-0175">Coiled coil</keyword>
<feature type="coiled-coil region" evidence="1">
    <location>
        <begin position="36"/>
        <end position="102"/>
    </location>
</feature>
<dbReference type="AlphaFoldDB" id="A0A9Q1H1W3"/>
<evidence type="ECO:0000313" key="2">
    <source>
        <dbReference type="EMBL" id="KAJ8032082.1"/>
    </source>
</evidence>
<sequence length="241" mass="28008">MLTRSGSQPTLSSILTRRANAEEDTDSEQDFVNDINNSIEKLRNTLLKEIKSLQQDFNQAILDMRQTIDVLTKENDSLKERCDTLERRVAKLEQQSQQQDILINKQERFSRRNNLRIVGLKSSRDENCLEMAAKVFEEVGVSDCKMERAHRDGKIVTGKDRHLLVKLSFYQDKISVLRNARKALASKPYYIVDDLTQTDLKEKTKWRSQVQELFDNGTKLRFSGGCWRDITGKPFKFRMDA</sequence>
<evidence type="ECO:0000256" key="1">
    <source>
        <dbReference type="SAM" id="Coils"/>
    </source>
</evidence>
<dbReference type="OrthoDB" id="8843611at2759"/>
<dbReference type="Gene3D" id="3.30.70.1820">
    <property type="entry name" value="L1 transposable element, RRM domain"/>
    <property type="match status" value="1"/>
</dbReference>
<reference evidence="2" key="1">
    <citation type="submission" date="2021-10" db="EMBL/GenBank/DDBJ databases">
        <title>Tropical sea cucumber genome reveals ecological adaptation and Cuvierian tubules defense mechanism.</title>
        <authorList>
            <person name="Chen T."/>
        </authorList>
    </citation>
    <scope>NUCLEOTIDE SEQUENCE</scope>
    <source>
        <strain evidence="2">Nanhai2018</strain>
        <tissue evidence="2">Muscle</tissue>
    </source>
</reference>
<accession>A0A9Q1H1W3</accession>
<organism evidence="2 3">
    <name type="scientific">Holothuria leucospilota</name>
    <name type="common">Black long sea cucumber</name>
    <name type="synonym">Mertensiothuria leucospilota</name>
    <dbReference type="NCBI Taxonomy" id="206669"/>
    <lineage>
        <taxon>Eukaryota</taxon>
        <taxon>Metazoa</taxon>
        <taxon>Echinodermata</taxon>
        <taxon>Eleutherozoa</taxon>
        <taxon>Echinozoa</taxon>
        <taxon>Holothuroidea</taxon>
        <taxon>Aspidochirotacea</taxon>
        <taxon>Aspidochirotida</taxon>
        <taxon>Holothuriidae</taxon>
        <taxon>Holothuria</taxon>
    </lineage>
</organism>
<gene>
    <name evidence="2" type="ORF">HOLleu_25501</name>
</gene>
<dbReference type="Proteomes" id="UP001152320">
    <property type="component" value="Chromosome 12"/>
</dbReference>
<dbReference type="PANTHER" id="PTHR11505">
    <property type="entry name" value="L1 TRANSPOSABLE ELEMENT-RELATED"/>
    <property type="match status" value="1"/>
</dbReference>
<evidence type="ECO:0000313" key="3">
    <source>
        <dbReference type="Proteomes" id="UP001152320"/>
    </source>
</evidence>
<proteinExistence type="predicted"/>
<dbReference type="InterPro" id="IPR004244">
    <property type="entry name" value="Transposase_22"/>
</dbReference>
<protein>
    <submittedName>
        <fullName evidence="2">LINE-1 type transposase domain-containing protein 1</fullName>
    </submittedName>
</protein>